<organism evidence="2">
    <name type="scientific">Spongospora subterranea</name>
    <dbReference type="NCBI Taxonomy" id="70186"/>
    <lineage>
        <taxon>Eukaryota</taxon>
        <taxon>Sar</taxon>
        <taxon>Rhizaria</taxon>
        <taxon>Endomyxa</taxon>
        <taxon>Phytomyxea</taxon>
        <taxon>Plasmodiophorida</taxon>
        <taxon>Plasmodiophoridae</taxon>
        <taxon>Spongospora</taxon>
    </lineage>
</organism>
<proteinExistence type="predicted"/>
<protein>
    <submittedName>
        <fullName evidence="2">Uncharacterized protein</fullName>
    </submittedName>
</protein>
<reference evidence="2" key="1">
    <citation type="submission" date="2015-04" db="EMBL/GenBank/DDBJ databases">
        <title>The genome sequence of the plant pathogenic Rhizarian Plasmodiophora brassicae reveals insights in its biotrophic life cycle and the origin of chitin synthesis.</title>
        <authorList>
            <person name="Schwelm A."/>
            <person name="Fogelqvist J."/>
            <person name="Knaust A."/>
            <person name="Julke S."/>
            <person name="Lilja T."/>
            <person name="Dhandapani V."/>
            <person name="Bonilla-Rosso G."/>
            <person name="Karlsson M."/>
            <person name="Shevchenko A."/>
            <person name="Choi S.R."/>
            <person name="Kim H.G."/>
            <person name="Park J.Y."/>
            <person name="Lim Y.P."/>
            <person name="Ludwig-Muller J."/>
            <person name="Dixelius C."/>
        </authorList>
    </citation>
    <scope>NUCLEOTIDE SEQUENCE</scope>
    <source>
        <tissue evidence="2">Potato root galls</tissue>
    </source>
</reference>
<dbReference type="AlphaFoldDB" id="A0A0H5QEW6"/>
<keyword evidence="1" id="KW-0175">Coiled coil</keyword>
<feature type="coiled-coil region" evidence="1">
    <location>
        <begin position="42"/>
        <end position="76"/>
    </location>
</feature>
<feature type="non-terminal residue" evidence="2">
    <location>
        <position position="124"/>
    </location>
</feature>
<evidence type="ECO:0000313" key="2">
    <source>
        <dbReference type="EMBL" id="CRZ00490.1"/>
    </source>
</evidence>
<evidence type="ECO:0000256" key="1">
    <source>
        <dbReference type="SAM" id="Coils"/>
    </source>
</evidence>
<name>A0A0H5QEW6_9EUKA</name>
<accession>A0A0H5QEW6</accession>
<dbReference type="EMBL" id="HACM01000048">
    <property type="protein sequence ID" value="CRZ00490.1"/>
    <property type="molecule type" value="Transcribed_RNA"/>
</dbReference>
<sequence>MQERPTPAAFAANIHNIDHGRKQNANAEFAGREVNDRISMTVGELEAIKQTMRNKMEEYQEKVMKISGRNNELVKENGRLTGLIQELTDAKNMSEMSDAMAALRVLPSGGAGDQVVDAEAERRR</sequence>